<feature type="region of interest" description="Disordered" evidence="3">
    <location>
        <begin position="1403"/>
        <end position="1625"/>
    </location>
</feature>
<keyword evidence="1 2" id="KW-0344">Guanine-nucleotide releasing factor</keyword>
<reference evidence="8" key="2">
    <citation type="journal article" date="2021" name="World Allergy Organ. J.">
        <title>Chromosome-level assembly of Dermatophagoides farinae genome and transcriptome reveals two novel allergens Der f 37 and Der f 39.</title>
        <authorList>
            <person name="Chen J."/>
            <person name="Cai Z."/>
            <person name="Fan D."/>
            <person name="Hu J."/>
            <person name="Hou Y."/>
            <person name="He Y."/>
            <person name="Zhang Z."/>
            <person name="Zhao Z."/>
            <person name="Gao P."/>
            <person name="Hu W."/>
            <person name="Sun J."/>
            <person name="Li J."/>
            <person name="Ji K."/>
        </authorList>
    </citation>
    <scope>NUCLEOTIDE SEQUENCE</scope>
    <source>
        <strain evidence="8">JKM2019</strain>
    </source>
</reference>
<feature type="domain" description="Ras-GEF" evidence="5">
    <location>
        <begin position="993"/>
        <end position="1305"/>
    </location>
</feature>
<dbReference type="SUPFAM" id="SSF48366">
    <property type="entry name" value="Ras GEF"/>
    <property type="match status" value="1"/>
</dbReference>
<dbReference type="InterPro" id="IPR000219">
    <property type="entry name" value="DH_dom"/>
</dbReference>
<dbReference type="PROSITE" id="PS50010">
    <property type="entry name" value="DH_2"/>
    <property type="match status" value="1"/>
</dbReference>
<evidence type="ECO:0000259" key="7">
    <source>
        <dbReference type="PROSITE" id="PS50212"/>
    </source>
</evidence>
<feature type="region of interest" description="Disordered" evidence="3">
    <location>
        <begin position="1188"/>
        <end position="1215"/>
    </location>
</feature>
<feature type="compositionally biased region" description="Low complexity" evidence="3">
    <location>
        <begin position="1188"/>
        <end position="1213"/>
    </location>
</feature>
<dbReference type="PANTHER" id="PTHR23113:SF363">
    <property type="entry name" value="PROTEIN SON OF SEVENLESS"/>
    <property type="match status" value="1"/>
</dbReference>
<dbReference type="Gene3D" id="1.10.840.10">
    <property type="entry name" value="Ras guanine-nucleotide exchange factors catalytic domain"/>
    <property type="match status" value="1"/>
</dbReference>
<organism evidence="8">
    <name type="scientific">Dermatophagoides farinae</name>
    <name type="common">American house dust mite</name>
    <dbReference type="NCBI Taxonomy" id="6954"/>
    <lineage>
        <taxon>Eukaryota</taxon>
        <taxon>Metazoa</taxon>
        <taxon>Ecdysozoa</taxon>
        <taxon>Arthropoda</taxon>
        <taxon>Chelicerata</taxon>
        <taxon>Arachnida</taxon>
        <taxon>Acari</taxon>
        <taxon>Acariformes</taxon>
        <taxon>Sarcoptiformes</taxon>
        <taxon>Astigmata</taxon>
        <taxon>Psoroptidia</taxon>
        <taxon>Analgoidea</taxon>
        <taxon>Pyroglyphidae</taxon>
        <taxon>Dermatophagoidinae</taxon>
        <taxon>Dermatophagoides</taxon>
    </lineage>
</organism>
<dbReference type="PROSITE" id="PS50003">
    <property type="entry name" value="PH_DOMAIN"/>
    <property type="match status" value="1"/>
</dbReference>
<dbReference type="SUPFAM" id="SSF50729">
    <property type="entry name" value="PH domain-like"/>
    <property type="match status" value="1"/>
</dbReference>
<feature type="compositionally biased region" description="Polar residues" evidence="3">
    <location>
        <begin position="1530"/>
        <end position="1542"/>
    </location>
</feature>
<dbReference type="GO" id="GO:0005886">
    <property type="term" value="C:plasma membrane"/>
    <property type="evidence" value="ECO:0007669"/>
    <property type="project" value="TreeGrafter"/>
</dbReference>
<dbReference type="GO" id="GO:0046982">
    <property type="term" value="F:protein heterodimerization activity"/>
    <property type="evidence" value="ECO:0007669"/>
    <property type="project" value="InterPro"/>
</dbReference>
<feature type="compositionally biased region" description="Low complexity" evidence="3">
    <location>
        <begin position="1436"/>
        <end position="1465"/>
    </location>
</feature>
<dbReference type="PROSITE" id="PS50009">
    <property type="entry name" value="RASGEF_CAT"/>
    <property type="match status" value="1"/>
</dbReference>
<reference evidence="8" key="1">
    <citation type="submission" date="2020-06" db="EMBL/GenBank/DDBJ databases">
        <authorList>
            <person name="Ji K."/>
            <person name="Li J."/>
        </authorList>
    </citation>
    <scope>NUCLEOTIDE SEQUENCE</scope>
    <source>
        <strain evidence="8">JKM2019</strain>
        <tissue evidence="8">Whole body</tissue>
    </source>
</reference>
<evidence type="ECO:0000313" key="8">
    <source>
        <dbReference type="EMBL" id="KAH7638426.1"/>
    </source>
</evidence>
<dbReference type="InterPro" id="IPR001895">
    <property type="entry name" value="RASGEF_cat_dom"/>
</dbReference>
<dbReference type="Gene3D" id="1.20.870.10">
    <property type="entry name" value="Son of sevenless (SoS) protein Chain: S domain 1"/>
    <property type="match status" value="2"/>
</dbReference>
<dbReference type="SUPFAM" id="SSF47113">
    <property type="entry name" value="Histone-fold"/>
    <property type="match status" value="1"/>
</dbReference>
<dbReference type="InterPro" id="IPR036964">
    <property type="entry name" value="RASGEF_cat_dom_sf"/>
</dbReference>
<dbReference type="GO" id="GO:0007265">
    <property type="term" value="P:Ras protein signal transduction"/>
    <property type="evidence" value="ECO:0007669"/>
    <property type="project" value="TreeGrafter"/>
</dbReference>
<evidence type="ECO:0000259" key="4">
    <source>
        <dbReference type="PROSITE" id="PS50003"/>
    </source>
</evidence>
<dbReference type="InterPro" id="IPR011993">
    <property type="entry name" value="PH-like_dom_sf"/>
</dbReference>
<dbReference type="Pfam" id="PF00618">
    <property type="entry name" value="RasGEF_N"/>
    <property type="match status" value="1"/>
</dbReference>
<dbReference type="SMART" id="SM00229">
    <property type="entry name" value="RasGEFN"/>
    <property type="match status" value="1"/>
</dbReference>
<evidence type="ECO:0000259" key="5">
    <source>
        <dbReference type="PROSITE" id="PS50009"/>
    </source>
</evidence>
<accession>A0A9D4NSZ7</accession>
<dbReference type="InterPro" id="IPR000651">
    <property type="entry name" value="Ras-like_Gua-exchang_fac_N"/>
</dbReference>
<dbReference type="Gene3D" id="2.30.29.30">
    <property type="entry name" value="Pleckstrin-homology domain (PH domain)/Phosphotyrosine-binding domain (PTB)"/>
    <property type="match status" value="1"/>
</dbReference>
<dbReference type="SMART" id="SM00147">
    <property type="entry name" value="RasGEF"/>
    <property type="match status" value="1"/>
</dbReference>
<dbReference type="InterPro" id="IPR055251">
    <property type="entry name" value="SOS1_NGEF_PH"/>
</dbReference>
<dbReference type="InterPro" id="IPR008937">
    <property type="entry name" value="Ras-like_GEF"/>
</dbReference>
<protein>
    <submittedName>
        <fullName evidence="8">Son of sevenless 2-like protein</fullName>
    </submittedName>
</protein>
<dbReference type="InterPro" id="IPR023578">
    <property type="entry name" value="Ras_GEF_dom_sf"/>
</dbReference>
<feature type="compositionally biased region" description="Polar residues" evidence="3">
    <location>
        <begin position="1410"/>
        <end position="1435"/>
    </location>
</feature>
<dbReference type="SMART" id="SM00325">
    <property type="entry name" value="RhoGEF"/>
    <property type="match status" value="1"/>
</dbReference>
<dbReference type="Gene3D" id="6.10.250.3060">
    <property type="match status" value="1"/>
</dbReference>
<dbReference type="InterPro" id="IPR009072">
    <property type="entry name" value="Histone-fold"/>
</dbReference>
<dbReference type="Pfam" id="PF22697">
    <property type="entry name" value="SOS1_NGEF_PH"/>
    <property type="match status" value="1"/>
</dbReference>
<name>A0A9D4NSZ7_DERFA</name>
<evidence type="ECO:0000256" key="2">
    <source>
        <dbReference type="PROSITE-ProRule" id="PRU00168"/>
    </source>
</evidence>
<dbReference type="PROSITE" id="PS50212">
    <property type="entry name" value="RASGEF_NTER"/>
    <property type="match status" value="1"/>
</dbReference>
<dbReference type="GO" id="GO:0005085">
    <property type="term" value="F:guanyl-nucleotide exchange factor activity"/>
    <property type="evidence" value="ECO:0007669"/>
    <property type="project" value="UniProtKB-KW"/>
</dbReference>
<dbReference type="CDD" id="cd06224">
    <property type="entry name" value="REM"/>
    <property type="match status" value="1"/>
</dbReference>
<feature type="compositionally biased region" description="Low complexity" evidence="3">
    <location>
        <begin position="1595"/>
        <end position="1617"/>
    </location>
</feature>
<dbReference type="PANTHER" id="PTHR23113">
    <property type="entry name" value="GUANINE NUCLEOTIDE EXCHANGE FACTOR"/>
    <property type="match status" value="1"/>
</dbReference>
<feature type="compositionally biased region" description="Low complexity" evidence="3">
    <location>
        <begin position="821"/>
        <end position="856"/>
    </location>
</feature>
<feature type="compositionally biased region" description="Low complexity" evidence="3">
    <location>
        <begin position="1543"/>
        <end position="1569"/>
    </location>
</feature>
<feature type="region of interest" description="Disordered" evidence="3">
    <location>
        <begin position="821"/>
        <end position="865"/>
    </location>
</feature>
<dbReference type="InterPro" id="IPR001849">
    <property type="entry name" value="PH_domain"/>
</dbReference>
<gene>
    <name evidence="8" type="ORF">HUG17_2459</name>
</gene>
<evidence type="ECO:0000259" key="6">
    <source>
        <dbReference type="PROSITE" id="PS50010"/>
    </source>
</evidence>
<dbReference type="EMBL" id="SDOV01000007">
    <property type="protein sequence ID" value="KAH7638426.1"/>
    <property type="molecule type" value="Genomic_DNA"/>
</dbReference>
<feature type="domain" description="DH" evidence="6">
    <location>
        <begin position="262"/>
        <end position="459"/>
    </location>
</feature>
<feature type="region of interest" description="Disordered" evidence="3">
    <location>
        <begin position="1304"/>
        <end position="1359"/>
    </location>
</feature>
<feature type="compositionally biased region" description="Low complexity" evidence="3">
    <location>
        <begin position="1337"/>
        <end position="1359"/>
    </location>
</feature>
<feature type="domain" description="PH" evidence="4">
    <location>
        <begin position="504"/>
        <end position="668"/>
    </location>
</feature>
<dbReference type="CDD" id="cd22915">
    <property type="entry name" value="HFD_SOS1_rpt2"/>
    <property type="match status" value="1"/>
</dbReference>
<dbReference type="InterPro" id="IPR035899">
    <property type="entry name" value="DBL_dom_sf"/>
</dbReference>
<feature type="domain" description="N-terminal Ras-GEF" evidence="7">
    <location>
        <begin position="718"/>
        <end position="952"/>
    </location>
</feature>
<dbReference type="Pfam" id="PF00621">
    <property type="entry name" value="RhoGEF"/>
    <property type="match status" value="1"/>
</dbReference>
<dbReference type="SUPFAM" id="SSF48065">
    <property type="entry name" value="DBL homology domain (DH-domain)"/>
    <property type="match status" value="1"/>
</dbReference>
<dbReference type="Proteomes" id="UP000828236">
    <property type="component" value="Unassembled WGS sequence"/>
</dbReference>
<dbReference type="SMART" id="SM00233">
    <property type="entry name" value="PH"/>
    <property type="match status" value="1"/>
</dbReference>
<dbReference type="Gene3D" id="1.10.20.10">
    <property type="entry name" value="Histone, subunit A"/>
    <property type="match status" value="1"/>
</dbReference>
<dbReference type="Gene3D" id="1.20.900.10">
    <property type="entry name" value="Dbl homology (DH) domain"/>
    <property type="match status" value="1"/>
</dbReference>
<evidence type="ECO:0000256" key="3">
    <source>
        <dbReference type="SAM" id="MobiDB-lite"/>
    </source>
</evidence>
<comment type="caution">
    <text evidence="8">The sequence shown here is derived from an EMBL/GenBank/DDBJ whole genome shotgun (WGS) entry which is preliminary data.</text>
</comment>
<evidence type="ECO:0000256" key="1">
    <source>
        <dbReference type="ARBA" id="ARBA00022658"/>
    </source>
</evidence>
<dbReference type="CDD" id="cd00155">
    <property type="entry name" value="RasGEF"/>
    <property type="match status" value="1"/>
</dbReference>
<feature type="compositionally biased region" description="Low complexity" evidence="3">
    <location>
        <begin position="1496"/>
        <end position="1512"/>
    </location>
</feature>
<dbReference type="Pfam" id="PF00617">
    <property type="entry name" value="RasGEF"/>
    <property type="match status" value="1"/>
</dbReference>
<sequence length="1694" mass="191732">MYTIGRDNIDVYDFKSEENLRKWRGFFIPTLLQIQKITHPTLIVKTDGLQYVESLLLKLLGAIMATNSTAGAGSASLMTLHTISDFEDRIRRLIPDPLKTNSLKKAKEILSALRNSKRSKANIIFHGNVDRSPLKTPVDKFHHMLQKDVLGHKTDIQVSQYLLAVLEFIATDILQLAGHYVRNMIHTEITSQDIHATMCADKVLMEIFYKDEEEEDDDGPPLSANCYYSQSFFDADFGDNGGGEYGNVGGNHHHHHHHTTITYSEAVHEFIQEERQFIRELSLIIKVFRDPMTTVLSDDDLQRIFVNIDDIYEFAIKFLSLLEDAVEVADEDDCPAIGSCFIEIAEDEEMDVFHKYAQNVMNFSFRDHLYTVLSQHSLQSRISEIFSSRYNAAANGMMAAIKYVLPRLLLLPVYHCFSYFKAIEKLRELTPLVSDRENYEQADSSLQSLRNVLEKEKKLNKFGDGYFLRLYGRTHRATALAKMKEIQSSIDNWNGKDIWQSCNEFIREGLLYKVSNPGKSIGQFSKSERRAFLFDSLLVLCKHYTKRMVPGRGDNSHLECRFKERFYIRNIEIIERDELYVPSNFSLFSNHFIGHSADSQQQNSILEQQHQSLSSSVSNISNHIASDNSNTIHAFEISQTNQNQSIVLMAKTVEENDSWMSQLILLNMRSMLERTLDAKLLEEAKKHPLLLPHASVYRFAIEDMDTNIIFEENKSNRNVPLIKGATLLKLVERLTYHKYGDPNLVRIFLTTYRSFCTPIELFKLLIERFEIPEPDFRSCMQAMYYANEELSSPTSVAPPAQELLLDSNEMMASDQTIHSSTGTFVVNNNNTSSSGPTSPTSLNNNNQQQQQQQQQLPPTPSDFSKFFDEQDEQCQQDYREMLKRFRKEYAQPVQFRVLNVLRHWIDKHWYDFERESQLLDMLNEFVNEKLAKSHTKVAKWCHHIRSVVDRKKSQNVAAQFDALSIINGPIGRPLSSITKINDGPEEFDLLAYSPGAIAAHLTLFEFDLYRAVQPYEFIGMDDQSLVWTKKDKQKTSPNLLKMIRHYTIICYYFEKCIVEAENFEERVAIVTRIVEIMSRLMQYNNFNGVFEIVGALDSAPIHRLEHTLSQIERNSKLKKALEEAKDLMDNHFKKYKEKLFSIDPPCVPFLGNFLTNIVHLEVGNPEYLSPPNSDSGCHHHHNILSHHQQINDSSLSNAQQQTNTNAQSSSTSTMKLEADGAAATSKLINFQKKRRVYETISLIQQYQNEPYNSQSQKTTKKINLSKFNPEISNFFENLDHIVYDDEEEKQFNNYVYNKSLEIEPRGCKQPPKFPRKWPDRNLKQSSKSRNIRLPGISSSSHHNQSLSSSSSYNHSHQNSHSSMMMMMDNCDSISLQQQQSPSTPLTPPGSLCPDPIFAPVMIGGGDRLMNNGTPHISPTTPGIQSMSFFPTSSAWQQIPQSTPPQSQYHHQHSASSPLISPPLSSDFLGTSNKSPLVPKSDPPPLPPRGIRSNSIAPDSTNANSSSSSNLPGSAPPLPPKTYKRLGPAAATSSNSSAQPSLPTTSETNSGSSSSTVSTLPSSSTTGTKTSYRDKVPLPLPRMPLPSSNHYHQRFNSDIVTTASSSSSTSPNHASQSNGPVINRRNSTVENVATLSPRRYSQAPLPPPLPPTPLTSSPQTPMMNMSQTLFNLLPGSSSGSPIVNASCINLQGKQV</sequence>
<proteinExistence type="predicted"/>